<protein>
    <submittedName>
        <fullName evidence="1">Uncharacterized protein</fullName>
    </submittedName>
</protein>
<proteinExistence type="predicted"/>
<dbReference type="EMBL" id="JAMYPJ010000024">
    <property type="protein sequence ID" value="MER8934785.1"/>
    <property type="molecule type" value="Genomic_DNA"/>
</dbReference>
<evidence type="ECO:0000313" key="1">
    <source>
        <dbReference type="EMBL" id="MER8934785.1"/>
    </source>
</evidence>
<dbReference type="Proteomes" id="UP001464387">
    <property type="component" value="Unassembled WGS sequence"/>
</dbReference>
<keyword evidence="2" id="KW-1185">Reference proteome</keyword>
<gene>
    <name evidence="1" type="ORF">NKI33_17605</name>
</gene>
<name>A0ABV1YHX7_9HYPH</name>
<evidence type="ECO:0000313" key="2">
    <source>
        <dbReference type="Proteomes" id="UP001464387"/>
    </source>
</evidence>
<reference evidence="1 2" key="1">
    <citation type="journal article" date="2024" name="Proc. Natl. Acad. Sci. U.S.A.">
        <title>The evolutionary genomics of adaptation to stress in wild rhizobium bacteria.</title>
        <authorList>
            <person name="Kehlet-Delgado H."/>
            <person name="Montoya A.P."/>
            <person name="Jensen K.T."/>
            <person name="Wendlandt C.E."/>
            <person name="Dexheimer C."/>
            <person name="Roberts M."/>
            <person name="Torres Martinez L."/>
            <person name="Friesen M.L."/>
            <person name="Griffitts J.S."/>
            <person name="Porter S.S."/>
        </authorList>
    </citation>
    <scope>NUCLEOTIDE SEQUENCE [LARGE SCALE GENOMIC DNA]</scope>
    <source>
        <strain evidence="1 2">M0729</strain>
    </source>
</reference>
<dbReference type="RefSeq" id="WP_287275932.1">
    <property type="nucleotide sequence ID" value="NZ_JAMYMT010000012.1"/>
</dbReference>
<accession>A0ABV1YHX7</accession>
<organism evidence="1 2">
    <name type="scientific">Mesorhizobium opportunistum</name>
    <dbReference type="NCBI Taxonomy" id="593909"/>
    <lineage>
        <taxon>Bacteria</taxon>
        <taxon>Pseudomonadati</taxon>
        <taxon>Pseudomonadota</taxon>
        <taxon>Alphaproteobacteria</taxon>
        <taxon>Hyphomicrobiales</taxon>
        <taxon>Phyllobacteriaceae</taxon>
        <taxon>Mesorhizobium</taxon>
    </lineage>
</organism>
<comment type="caution">
    <text evidence="1">The sequence shown here is derived from an EMBL/GenBank/DDBJ whole genome shotgun (WGS) entry which is preliminary data.</text>
</comment>
<sequence>MSSDLGGFASPLVIRPVRRVDAATIAGNRSNSLLWIGQLVNECVLLHSLAIKKMKNIVMAGRQARGNQRGLIA</sequence>